<dbReference type="GO" id="GO:0005802">
    <property type="term" value="C:trans-Golgi network"/>
    <property type="evidence" value="ECO:0007669"/>
    <property type="project" value="TreeGrafter"/>
</dbReference>
<keyword evidence="4" id="KW-1185">Reference proteome</keyword>
<organism evidence="3 4">
    <name type="scientific">Lymnaea stagnalis</name>
    <name type="common">Great pond snail</name>
    <name type="synonym">Helix stagnalis</name>
    <dbReference type="NCBI Taxonomy" id="6523"/>
    <lineage>
        <taxon>Eukaryota</taxon>
        <taxon>Metazoa</taxon>
        <taxon>Spiralia</taxon>
        <taxon>Lophotrochozoa</taxon>
        <taxon>Mollusca</taxon>
        <taxon>Gastropoda</taxon>
        <taxon>Heterobranchia</taxon>
        <taxon>Euthyneura</taxon>
        <taxon>Panpulmonata</taxon>
        <taxon>Hygrophila</taxon>
        <taxon>Lymnaeoidea</taxon>
        <taxon>Lymnaeidae</taxon>
        <taxon>Lymnaea</taxon>
    </lineage>
</organism>
<sequence length="534" mass="58275">LLTADLDTEIFPASPIIPPSSGLMNVKLMVKPKAVGMLKVLGYTTVVCGVKSNCRLRDLTSLKPAPITDIVLEVLPPLPRIALSCSLPKSTVFTTGSLADDVVTTGSAVLFAGQSTECIVTVQNVSEYPLEKLTVKLNSKNDVQSALQRILNWGDENIQSQLPLLPNHQLCFSLCINGDSDFLVPAEQPLRSPMSQSSRTRAESMDAKDKTIDAVLSLKYSGGEGLKAGYCRTCSLALNLDILPSVYLTSWDLQHTDSSSECRLCLDLINVSSHQIDIQYGDDKSIIIEPQQTRRISLNVPRLDPDQVDTSSVQNDRVPLHYRTKLLPDPYSQILANYVDIRWTMPAAKASGKVGVDYIKWTTEQLLVLLTPDVRWGVHLNKKPFLTSSRFRFSVGEMVEVTVTLENTTGEEKENCSLCIEPCQRPAAEDIGLDGANVSVIGSSALYVPKVASSTEVKHSCSFMFFVPGWYSLAITFKHNKPAGWGDTPARAAAGGGGGDGGERRTGGCDGVKSKFTRKREDWTCTVPVKFEVT</sequence>
<dbReference type="Proteomes" id="UP001497497">
    <property type="component" value="Unassembled WGS sequence"/>
</dbReference>
<feature type="region of interest" description="Disordered" evidence="1">
    <location>
        <begin position="486"/>
        <end position="506"/>
    </location>
</feature>
<comment type="caution">
    <text evidence="3">The sequence shown here is derived from an EMBL/GenBank/DDBJ whole genome shotgun (WGS) entry which is preliminary data.</text>
</comment>
<evidence type="ECO:0000259" key="2">
    <source>
        <dbReference type="Pfam" id="PF26283"/>
    </source>
</evidence>
<name>A0AAV2II02_LYMST</name>
<dbReference type="AlphaFoldDB" id="A0AAV2II02"/>
<dbReference type="Pfam" id="PF26283">
    <property type="entry name" value="Ig_TRAPPC9-Trs120_4th"/>
    <property type="match status" value="1"/>
</dbReference>
<gene>
    <name evidence="3" type="ORF">GSLYS_00019313001</name>
</gene>
<evidence type="ECO:0000256" key="1">
    <source>
        <dbReference type="SAM" id="MobiDB-lite"/>
    </source>
</evidence>
<dbReference type="EMBL" id="CAXITT010000752">
    <property type="protein sequence ID" value="CAL1545936.1"/>
    <property type="molecule type" value="Genomic_DNA"/>
</dbReference>
<evidence type="ECO:0000313" key="3">
    <source>
        <dbReference type="EMBL" id="CAL1545936.1"/>
    </source>
</evidence>
<dbReference type="PANTHER" id="PTHR21512">
    <property type="entry name" value="TRAFFICKING PROTEIN PARTICLE COMPLEX SUBUNIT 9"/>
    <property type="match status" value="1"/>
</dbReference>
<dbReference type="PANTHER" id="PTHR21512:SF5">
    <property type="entry name" value="TRAFFICKING PROTEIN PARTICLE COMPLEX SUBUNIT 9"/>
    <property type="match status" value="1"/>
</dbReference>
<dbReference type="InterPro" id="IPR058568">
    <property type="entry name" value="Ig_TRAPPC9_Trs120_4th"/>
</dbReference>
<protein>
    <recommendedName>
        <fullName evidence="2">Trs120/TRAPPC9 fourth Ig-like domain-containing protein</fullName>
    </recommendedName>
</protein>
<dbReference type="InterPro" id="IPR013935">
    <property type="entry name" value="Trs120_TRAPPC9"/>
</dbReference>
<proteinExistence type="predicted"/>
<reference evidence="3 4" key="1">
    <citation type="submission" date="2024-04" db="EMBL/GenBank/DDBJ databases">
        <authorList>
            <consortium name="Genoscope - CEA"/>
            <person name="William W."/>
        </authorList>
    </citation>
    <scope>NUCLEOTIDE SEQUENCE [LARGE SCALE GENOMIC DNA]</scope>
</reference>
<evidence type="ECO:0000313" key="4">
    <source>
        <dbReference type="Proteomes" id="UP001497497"/>
    </source>
</evidence>
<feature type="domain" description="Trs120/TRAPPC9 fourth Ig-like" evidence="2">
    <location>
        <begin position="387"/>
        <end position="533"/>
    </location>
</feature>
<feature type="non-terminal residue" evidence="3">
    <location>
        <position position="1"/>
    </location>
</feature>
<accession>A0AAV2II02</accession>